<keyword evidence="1" id="KW-0472">Membrane</keyword>
<keyword evidence="1" id="KW-0812">Transmembrane</keyword>
<dbReference type="SUPFAM" id="SSF46565">
    <property type="entry name" value="Chaperone J-domain"/>
    <property type="match status" value="1"/>
</dbReference>
<feature type="transmembrane region" description="Helical" evidence="1">
    <location>
        <begin position="109"/>
        <end position="129"/>
    </location>
</feature>
<dbReference type="PROSITE" id="PS50076">
    <property type="entry name" value="DNAJ_2"/>
    <property type="match status" value="1"/>
</dbReference>
<dbReference type="GO" id="GO:0016020">
    <property type="term" value="C:membrane"/>
    <property type="evidence" value="ECO:0007669"/>
    <property type="project" value="TreeGrafter"/>
</dbReference>
<dbReference type="CDD" id="cd06257">
    <property type="entry name" value="DnaJ"/>
    <property type="match status" value="1"/>
</dbReference>
<evidence type="ECO:0000256" key="1">
    <source>
        <dbReference type="SAM" id="Phobius"/>
    </source>
</evidence>
<keyword evidence="1" id="KW-1133">Transmembrane helix</keyword>
<dbReference type="AlphaFoldDB" id="A0A1B6DKW9"/>
<reference evidence="3" key="1">
    <citation type="submission" date="2015-12" db="EMBL/GenBank/DDBJ databases">
        <title>De novo transcriptome assembly of four potential Pierce s Disease insect vectors from Arizona vineyards.</title>
        <authorList>
            <person name="Tassone E.E."/>
        </authorList>
    </citation>
    <scope>NUCLEOTIDE SEQUENCE</scope>
</reference>
<organism evidence="3">
    <name type="scientific">Clastoptera arizonana</name>
    <name type="common">Arizona spittle bug</name>
    <dbReference type="NCBI Taxonomy" id="38151"/>
    <lineage>
        <taxon>Eukaryota</taxon>
        <taxon>Metazoa</taxon>
        <taxon>Ecdysozoa</taxon>
        <taxon>Arthropoda</taxon>
        <taxon>Hexapoda</taxon>
        <taxon>Insecta</taxon>
        <taxon>Pterygota</taxon>
        <taxon>Neoptera</taxon>
        <taxon>Paraneoptera</taxon>
        <taxon>Hemiptera</taxon>
        <taxon>Auchenorrhyncha</taxon>
        <taxon>Cercopoidea</taxon>
        <taxon>Clastopteridae</taxon>
        <taxon>Clastoptera</taxon>
    </lineage>
</organism>
<dbReference type="PANTHER" id="PTHR44733:SF1">
    <property type="entry name" value="DNAJ HOMOLOG SUBFAMILY C MEMBER 22"/>
    <property type="match status" value="1"/>
</dbReference>
<proteinExistence type="predicted"/>
<dbReference type="SMART" id="SM00271">
    <property type="entry name" value="DnaJ"/>
    <property type="match status" value="1"/>
</dbReference>
<gene>
    <name evidence="3" type="ORF">g.19397</name>
</gene>
<dbReference type="InterPro" id="IPR001623">
    <property type="entry name" value="DnaJ_domain"/>
</dbReference>
<evidence type="ECO:0000313" key="3">
    <source>
        <dbReference type="EMBL" id="JAS26317.1"/>
    </source>
</evidence>
<evidence type="ECO:0000259" key="2">
    <source>
        <dbReference type="PROSITE" id="PS50076"/>
    </source>
</evidence>
<dbReference type="PRINTS" id="PR00625">
    <property type="entry name" value="JDOMAIN"/>
</dbReference>
<protein>
    <recommendedName>
        <fullName evidence="2">J domain-containing protein</fullName>
    </recommendedName>
</protein>
<dbReference type="InterPro" id="IPR036869">
    <property type="entry name" value="J_dom_sf"/>
</dbReference>
<sequence>MVIVGYLWGSVVSIAIPEDEIAGINWKWLDLVVPLAITLGVWSVGNIGREKGSIWWPLITAYSFYPLYYIYGGDFMFVSMIFLSALAFDSKSKKWKPRQDQKRGLFRRVTILISCGLLYSALWCSYFYFNATLQDAEGEDIPVHEAIHHFFRSPWWTDLKKSLSDTWTFLKTNGWLETWKLIIELSDPSGEQNAYKVLGLSHHANQTEINSSCRLLSVKWHPDKVKDPREKLTAQEKFYEVQEACEILSKNKARRSRRNKKSDS</sequence>
<name>A0A1B6DKW9_9HEMI</name>
<feature type="transmembrane region" description="Helical" evidence="1">
    <location>
        <begin position="68"/>
        <end position="88"/>
    </location>
</feature>
<dbReference type="Pfam" id="PF00226">
    <property type="entry name" value="DnaJ"/>
    <property type="match status" value="1"/>
</dbReference>
<feature type="domain" description="J" evidence="2">
    <location>
        <begin position="193"/>
        <end position="262"/>
    </location>
</feature>
<accession>A0A1B6DKW9</accession>
<dbReference type="PANTHER" id="PTHR44733">
    <property type="entry name" value="DNAJ HOMOLOG SUBFAMILY C MEMBER 22"/>
    <property type="match status" value="1"/>
</dbReference>
<dbReference type="Gene3D" id="1.10.287.110">
    <property type="entry name" value="DnaJ domain"/>
    <property type="match status" value="1"/>
</dbReference>
<dbReference type="EMBL" id="GEDC01010981">
    <property type="protein sequence ID" value="JAS26317.1"/>
    <property type="molecule type" value="Transcribed_RNA"/>
</dbReference>